<name>A0A2G1VT20_9FLAO</name>
<dbReference type="GO" id="GO:0016020">
    <property type="term" value="C:membrane"/>
    <property type="evidence" value="ECO:0007669"/>
    <property type="project" value="InterPro"/>
</dbReference>
<comment type="catalytic activity">
    <reaction evidence="1">
        <text>ATP + protein L-histidine = ADP + protein N-phospho-L-histidine.</text>
        <dbReference type="EC" id="2.7.13.3"/>
    </reaction>
</comment>
<feature type="coiled-coil region" evidence="9">
    <location>
        <begin position="419"/>
        <end position="446"/>
    </location>
</feature>
<keyword evidence="13" id="KW-1185">Reference proteome</keyword>
<dbReference type="Gene3D" id="1.20.5.1930">
    <property type="match status" value="1"/>
</dbReference>
<keyword evidence="9" id="KW-0175">Coiled coil</keyword>
<proteinExistence type="predicted"/>
<dbReference type="InterPro" id="IPR003594">
    <property type="entry name" value="HATPase_dom"/>
</dbReference>
<evidence type="ECO:0000256" key="2">
    <source>
        <dbReference type="ARBA" id="ARBA00012438"/>
    </source>
</evidence>
<dbReference type="InterPro" id="IPR011712">
    <property type="entry name" value="Sig_transdc_His_kin_sub3_dim/P"/>
</dbReference>
<feature type="coiled-coil region" evidence="9">
    <location>
        <begin position="471"/>
        <end position="498"/>
    </location>
</feature>
<dbReference type="PANTHER" id="PTHR24421:SF10">
    <property type="entry name" value="NITRATE_NITRITE SENSOR PROTEIN NARQ"/>
    <property type="match status" value="1"/>
</dbReference>
<keyword evidence="5" id="KW-0547">Nucleotide-binding</keyword>
<dbReference type="InterPro" id="IPR011990">
    <property type="entry name" value="TPR-like_helical_dom_sf"/>
</dbReference>
<dbReference type="Gene3D" id="1.25.40.10">
    <property type="entry name" value="Tetratricopeptide repeat domain"/>
    <property type="match status" value="1"/>
</dbReference>
<dbReference type="GO" id="GO:0046983">
    <property type="term" value="F:protein dimerization activity"/>
    <property type="evidence" value="ECO:0007669"/>
    <property type="project" value="InterPro"/>
</dbReference>
<gene>
    <name evidence="12" type="ORF">CJ305_08130</name>
</gene>
<dbReference type="GO" id="GO:0000155">
    <property type="term" value="F:phosphorelay sensor kinase activity"/>
    <property type="evidence" value="ECO:0007669"/>
    <property type="project" value="InterPro"/>
</dbReference>
<evidence type="ECO:0000256" key="5">
    <source>
        <dbReference type="ARBA" id="ARBA00022741"/>
    </source>
</evidence>
<feature type="domain" description="Histidine kinase/HSP90-like ATPase" evidence="11">
    <location>
        <begin position="582"/>
        <end position="677"/>
    </location>
</feature>
<feature type="transmembrane region" description="Helical" evidence="10">
    <location>
        <begin position="447"/>
        <end position="464"/>
    </location>
</feature>
<dbReference type="OrthoDB" id="9778366at2"/>
<dbReference type="SUPFAM" id="SSF48452">
    <property type="entry name" value="TPR-like"/>
    <property type="match status" value="1"/>
</dbReference>
<reference evidence="12 13" key="1">
    <citation type="submission" date="2017-08" db="EMBL/GenBank/DDBJ databases">
        <title>The whole genome shortgun sequences of strain Leeuwenhoekiella nanhaiensis G18 from the South China Sea.</title>
        <authorList>
            <person name="Liu Q."/>
        </authorList>
    </citation>
    <scope>NUCLEOTIDE SEQUENCE [LARGE SCALE GENOMIC DNA]</scope>
    <source>
        <strain evidence="12 13">G18</strain>
    </source>
</reference>
<dbReference type="Pfam" id="PF02518">
    <property type="entry name" value="HATPase_c"/>
    <property type="match status" value="1"/>
</dbReference>
<evidence type="ECO:0000256" key="6">
    <source>
        <dbReference type="ARBA" id="ARBA00022777"/>
    </source>
</evidence>
<evidence type="ECO:0000256" key="7">
    <source>
        <dbReference type="ARBA" id="ARBA00022840"/>
    </source>
</evidence>
<evidence type="ECO:0000256" key="8">
    <source>
        <dbReference type="ARBA" id="ARBA00023012"/>
    </source>
</evidence>
<dbReference type="AlphaFoldDB" id="A0A2G1VT20"/>
<keyword evidence="10" id="KW-0472">Membrane</keyword>
<dbReference type="CDD" id="cd16917">
    <property type="entry name" value="HATPase_UhpB-NarQ-NarX-like"/>
    <property type="match status" value="1"/>
</dbReference>
<keyword evidence="7" id="KW-0067">ATP-binding</keyword>
<dbReference type="Gene3D" id="3.30.565.10">
    <property type="entry name" value="Histidine kinase-like ATPase, C-terminal domain"/>
    <property type="match status" value="1"/>
</dbReference>
<keyword evidence="3" id="KW-0597">Phosphoprotein</keyword>
<evidence type="ECO:0000256" key="4">
    <source>
        <dbReference type="ARBA" id="ARBA00022679"/>
    </source>
</evidence>
<dbReference type="InterPro" id="IPR036890">
    <property type="entry name" value="HATPase_C_sf"/>
</dbReference>
<accession>A0A2G1VT20</accession>
<evidence type="ECO:0000259" key="11">
    <source>
        <dbReference type="SMART" id="SM00387"/>
    </source>
</evidence>
<evidence type="ECO:0000313" key="12">
    <source>
        <dbReference type="EMBL" id="PHQ29928.1"/>
    </source>
</evidence>
<sequence>MSGKIILNIWFILVFYQALSQNTTSIDVVETQLQKLPSDEERIGFLSDFLKKSETLKDESFRLLVSKYQLFALENKDWDEALVFTNRLAAYYIYENIDHEAALNELKSFEKHLLKTKDVKERAKFYISYAEAATYKQEFENSLKILDRAIEFLEKQKDSSLYEFGYAYLKAAENNSRLNHVVKSVSLFRKAGQLFKHQNDTLYYLWTQNGLSSLLSQNSLYEEATKERSIIFDLETKIKEKQIVAMAHLQASLDARRLENTKDELYHINKALVNDNPAADINEIVRILVLANAVITFSVNEQLDRANQLLDTLRLKMSNRSSSTFLNAYYVIAQSENSFARGDWANAEQLARSLIDNVENSRDLRFMLELEALLAKISEAQGNSIQALQHYKNYIRFKDSLNVNAAKKRFAYVQAEFQSEKKDLEIQQQNQAIELLQAENRIANQRFLLGGIIAIGLFVSIYFWRQRLFSIREGKLQKRFAQNLIRHLEDERKRIARELHDSIGHNLLLIKNSLLLNVQSAPALIDQSIQEVQSMSQSLHPFQFEKLGLITSIRYTVENFQKNSTIFYSADIQIKKLEIEKEKELFIYRMLQECLANVEKHSQAVACQIQVLETATQFIFTVKDNGKGFEVTQKTQALNSLGLKNLKERAQLIGADLKVESKIGKGTLVTIIIPKKTN</sequence>
<dbReference type="PANTHER" id="PTHR24421">
    <property type="entry name" value="NITRATE/NITRITE SENSOR PROTEIN NARX-RELATED"/>
    <property type="match status" value="1"/>
</dbReference>
<dbReference type="RefSeq" id="WP_099645769.1">
    <property type="nucleotide sequence ID" value="NZ_KZ319289.1"/>
</dbReference>
<keyword evidence="8" id="KW-0902">Two-component regulatory system</keyword>
<evidence type="ECO:0000313" key="13">
    <source>
        <dbReference type="Proteomes" id="UP000229433"/>
    </source>
</evidence>
<evidence type="ECO:0000256" key="10">
    <source>
        <dbReference type="SAM" id="Phobius"/>
    </source>
</evidence>
<comment type="caution">
    <text evidence="12">The sequence shown here is derived from an EMBL/GenBank/DDBJ whole genome shotgun (WGS) entry which is preliminary data.</text>
</comment>
<dbReference type="SMART" id="SM00387">
    <property type="entry name" value="HATPase_c"/>
    <property type="match status" value="1"/>
</dbReference>
<dbReference type="EC" id="2.7.13.3" evidence="2"/>
<keyword evidence="10" id="KW-0812">Transmembrane</keyword>
<protein>
    <recommendedName>
        <fullName evidence="2">histidine kinase</fullName>
        <ecNumber evidence="2">2.7.13.3</ecNumber>
    </recommendedName>
</protein>
<evidence type="ECO:0000256" key="9">
    <source>
        <dbReference type="SAM" id="Coils"/>
    </source>
</evidence>
<evidence type="ECO:0000256" key="1">
    <source>
        <dbReference type="ARBA" id="ARBA00000085"/>
    </source>
</evidence>
<dbReference type="Pfam" id="PF07730">
    <property type="entry name" value="HisKA_3"/>
    <property type="match status" value="1"/>
</dbReference>
<dbReference type="SUPFAM" id="SSF55874">
    <property type="entry name" value="ATPase domain of HSP90 chaperone/DNA topoisomerase II/histidine kinase"/>
    <property type="match status" value="1"/>
</dbReference>
<dbReference type="Proteomes" id="UP000229433">
    <property type="component" value="Unassembled WGS sequence"/>
</dbReference>
<keyword evidence="6" id="KW-0418">Kinase</keyword>
<dbReference type="GO" id="GO:0005524">
    <property type="term" value="F:ATP binding"/>
    <property type="evidence" value="ECO:0007669"/>
    <property type="project" value="UniProtKB-KW"/>
</dbReference>
<evidence type="ECO:0000256" key="3">
    <source>
        <dbReference type="ARBA" id="ARBA00022553"/>
    </source>
</evidence>
<organism evidence="12 13">
    <name type="scientific">Leeuwenhoekiella nanhaiensis</name>
    <dbReference type="NCBI Taxonomy" id="1655491"/>
    <lineage>
        <taxon>Bacteria</taxon>
        <taxon>Pseudomonadati</taxon>
        <taxon>Bacteroidota</taxon>
        <taxon>Flavobacteriia</taxon>
        <taxon>Flavobacteriales</taxon>
        <taxon>Flavobacteriaceae</taxon>
        <taxon>Leeuwenhoekiella</taxon>
    </lineage>
</organism>
<keyword evidence="4" id="KW-0808">Transferase</keyword>
<keyword evidence="10" id="KW-1133">Transmembrane helix</keyword>
<dbReference type="EMBL" id="NQXA01000003">
    <property type="protein sequence ID" value="PHQ29928.1"/>
    <property type="molecule type" value="Genomic_DNA"/>
</dbReference>
<dbReference type="InterPro" id="IPR050482">
    <property type="entry name" value="Sensor_HK_TwoCompSys"/>
</dbReference>